<dbReference type="InterPro" id="IPR017926">
    <property type="entry name" value="GATASE"/>
</dbReference>
<dbReference type="PRINTS" id="PR00099">
    <property type="entry name" value="CPSGATASE"/>
</dbReference>
<dbReference type="PRINTS" id="PR00097">
    <property type="entry name" value="ANTSNTHASEII"/>
</dbReference>
<dbReference type="PANTHER" id="PTHR43418:SF8">
    <property type="entry name" value="SYNTHASE COMPONENT II, PUTATIVE-RELATED"/>
    <property type="match status" value="1"/>
</dbReference>
<sequence length="203" mass="22680">MILLVDNYDSFTYNIYQYVAAENEQVIVIRNDAISLHEIAAMDLKAIIISPGPGLPDQAGICVELVQRFYKNIPILGICLGQQIIAEALGGKLRLAKEIKHGKTSHITHDEQGLFQGLPNPAEVMRYHSYVVDELGVPEELDVVAKAIDDDEIMAIMHKQYSVYGVQFHPESIGTVTGKQIIRNFLAKIREENLHEELSGKIN</sequence>
<keyword evidence="4" id="KW-1185">Reference proteome</keyword>
<dbReference type="CDD" id="cd01743">
    <property type="entry name" value="GATase1_Anthranilate_Synthase"/>
    <property type="match status" value="1"/>
</dbReference>
<dbReference type="EMBL" id="PIOC01000004">
    <property type="protein sequence ID" value="RDW21078.1"/>
    <property type="molecule type" value="Genomic_DNA"/>
</dbReference>
<dbReference type="FunFam" id="3.40.50.880:FF:000003">
    <property type="entry name" value="Anthranilate synthase component II"/>
    <property type="match status" value="1"/>
</dbReference>
<feature type="domain" description="Glutamine amidotransferase" evidence="2">
    <location>
        <begin position="3"/>
        <end position="188"/>
    </location>
</feature>
<name>A0A3D8Q0E6_9BACI</name>
<evidence type="ECO:0000256" key="1">
    <source>
        <dbReference type="ARBA" id="ARBA00022962"/>
    </source>
</evidence>
<gene>
    <name evidence="3" type="ORF">CWR48_03725</name>
</gene>
<organism evidence="3 4">
    <name type="scientific">Oceanobacillus arenosus</name>
    <dbReference type="NCBI Taxonomy" id="1229153"/>
    <lineage>
        <taxon>Bacteria</taxon>
        <taxon>Bacillati</taxon>
        <taxon>Bacillota</taxon>
        <taxon>Bacilli</taxon>
        <taxon>Bacillales</taxon>
        <taxon>Bacillaceae</taxon>
        <taxon>Oceanobacillus</taxon>
    </lineage>
</organism>
<dbReference type="RefSeq" id="WP_115771707.1">
    <property type="nucleotide sequence ID" value="NZ_PIOC01000004.1"/>
</dbReference>
<dbReference type="GO" id="GO:0005829">
    <property type="term" value="C:cytosol"/>
    <property type="evidence" value="ECO:0007669"/>
    <property type="project" value="TreeGrafter"/>
</dbReference>
<accession>A0A3D8Q0E6</accession>
<dbReference type="AlphaFoldDB" id="A0A3D8Q0E6"/>
<dbReference type="InterPro" id="IPR029062">
    <property type="entry name" value="Class_I_gatase-like"/>
</dbReference>
<dbReference type="PANTHER" id="PTHR43418">
    <property type="entry name" value="MULTIFUNCTIONAL TRYPTOPHAN BIOSYNTHESIS PROTEIN-RELATED"/>
    <property type="match status" value="1"/>
</dbReference>
<dbReference type="Gene3D" id="3.40.50.880">
    <property type="match status" value="1"/>
</dbReference>
<protein>
    <submittedName>
        <fullName evidence="3">Aminodeoxychorismate/anthranilate synthase component II</fullName>
    </submittedName>
</protein>
<dbReference type="InterPro" id="IPR050472">
    <property type="entry name" value="Anth_synth/Amidotransfase"/>
</dbReference>
<dbReference type="PRINTS" id="PR00096">
    <property type="entry name" value="GATASE"/>
</dbReference>
<dbReference type="Pfam" id="PF00117">
    <property type="entry name" value="GATase"/>
    <property type="match status" value="1"/>
</dbReference>
<proteinExistence type="predicted"/>
<reference evidence="4" key="1">
    <citation type="submission" date="2017-11" db="EMBL/GenBank/DDBJ databases">
        <authorList>
            <person name="Zhu W."/>
        </authorList>
    </citation>
    <scope>NUCLEOTIDE SEQUENCE [LARGE SCALE GENOMIC DNA]</scope>
    <source>
        <strain evidence="4">CAU 1183</strain>
    </source>
</reference>
<dbReference type="PROSITE" id="PS51273">
    <property type="entry name" value="GATASE_TYPE_1"/>
    <property type="match status" value="1"/>
</dbReference>
<dbReference type="OrthoDB" id="9804328at2"/>
<comment type="caution">
    <text evidence="3">The sequence shown here is derived from an EMBL/GenBank/DDBJ whole genome shotgun (WGS) entry which is preliminary data.</text>
</comment>
<dbReference type="GO" id="GO:0004049">
    <property type="term" value="F:anthranilate synthase activity"/>
    <property type="evidence" value="ECO:0007669"/>
    <property type="project" value="TreeGrafter"/>
</dbReference>
<keyword evidence="1" id="KW-0315">Glutamine amidotransferase</keyword>
<evidence type="ECO:0000259" key="2">
    <source>
        <dbReference type="Pfam" id="PF00117"/>
    </source>
</evidence>
<dbReference type="GO" id="GO:0000162">
    <property type="term" value="P:L-tryptophan biosynthetic process"/>
    <property type="evidence" value="ECO:0007669"/>
    <property type="project" value="TreeGrafter"/>
</dbReference>
<evidence type="ECO:0000313" key="3">
    <source>
        <dbReference type="EMBL" id="RDW21078.1"/>
    </source>
</evidence>
<dbReference type="InterPro" id="IPR006221">
    <property type="entry name" value="TrpG/PapA_dom"/>
</dbReference>
<evidence type="ECO:0000313" key="4">
    <source>
        <dbReference type="Proteomes" id="UP000257143"/>
    </source>
</evidence>
<dbReference type="NCBIfam" id="TIGR00566">
    <property type="entry name" value="trpG_papA"/>
    <property type="match status" value="1"/>
</dbReference>
<dbReference type="Proteomes" id="UP000257143">
    <property type="component" value="Unassembled WGS sequence"/>
</dbReference>
<dbReference type="SUPFAM" id="SSF52317">
    <property type="entry name" value="Class I glutamine amidotransferase-like"/>
    <property type="match status" value="1"/>
</dbReference>